<reference evidence="1" key="1">
    <citation type="submission" date="2013-12" db="EMBL/GenBank/DDBJ databases">
        <title>The complete genome sequence of Methanobacterium sp. BRM9.</title>
        <authorList>
            <consortium name="Pastoral Greenhouse Gas Research Consortium"/>
            <person name="Kelly W.J."/>
            <person name="Leahy S.C."/>
            <person name="Perry R."/>
            <person name="Li D."/>
            <person name="Altermann E."/>
            <person name="Lambie S.C."/>
            <person name="Attwood G.T."/>
        </authorList>
    </citation>
    <scope>NUCLEOTIDE SEQUENCE [LARGE SCALE GENOMIC DNA]</scope>
    <source>
        <strain evidence="1">BRM9</strain>
    </source>
</reference>
<evidence type="ECO:0000313" key="2">
    <source>
        <dbReference type="EMBL" id="CEL24853.1"/>
    </source>
</evidence>
<evidence type="ECO:0000313" key="3">
    <source>
        <dbReference type="Proteomes" id="UP000029661"/>
    </source>
</evidence>
<evidence type="ECO:0008006" key="5">
    <source>
        <dbReference type="Google" id="ProtNLM"/>
    </source>
</evidence>
<gene>
    <name evidence="1" type="ORF">BRM9_1127</name>
    <name evidence="2" type="ORF">MB9_1215</name>
</gene>
<dbReference type="OrthoDB" id="280204at2157"/>
<reference evidence="2" key="2">
    <citation type="submission" date="2014-09" db="EMBL/GenBank/DDBJ databases">
        <authorList>
            <person name="Bishop-Lilly K.A."/>
            <person name="Broomall S.M."/>
            <person name="Chain P.S."/>
            <person name="Chertkov O."/>
            <person name="Coyne S.R."/>
            <person name="Daligault H.E."/>
            <person name="Davenport K.W."/>
            <person name="Erkkila T."/>
            <person name="Frey K.G."/>
            <person name="Gibbons H.S."/>
            <person name="Gu W."/>
            <person name="Jaissle J."/>
            <person name="Johnson S.L."/>
            <person name="Koroleva G.I."/>
            <person name="Ladner J.T."/>
            <person name="Lo C.-C."/>
            <person name="Minogue T.D."/>
            <person name="Munk C."/>
            <person name="Palacios G.F."/>
            <person name="Redden C.L."/>
            <person name="Rosenzweig C.N."/>
            <person name="Scholz M.B."/>
            <person name="Teshima H."/>
            <person name="Xu Y."/>
        </authorList>
    </citation>
    <scope>NUCLEOTIDE SEQUENCE</scope>
    <source>
        <strain evidence="2">Mb9</strain>
    </source>
</reference>
<proteinExistence type="predicted"/>
<evidence type="ECO:0000313" key="1">
    <source>
        <dbReference type="EMBL" id="AIS31943.1"/>
    </source>
</evidence>
<dbReference type="EMBL" id="LN734822">
    <property type="protein sequence ID" value="CEL24853.1"/>
    <property type="molecule type" value="Genomic_DNA"/>
</dbReference>
<organism evidence="1 3">
    <name type="scientific">Methanobacterium formicicum</name>
    <dbReference type="NCBI Taxonomy" id="2162"/>
    <lineage>
        <taxon>Archaea</taxon>
        <taxon>Methanobacteriati</taxon>
        <taxon>Methanobacteriota</taxon>
        <taxon>Methanomada group</taxon>
        <taxon>Methanobacteria</taxon>
        <taxon>Methanobacteriales</taxon>
        <taxon>Methanobacteriaceae</taxon>
        <taxon>Methanobacterium</taxon>
    </lineage>
</organism>
<dbReference type="AlphaFoldDB" id="A0A089ZHQ9"/>
<protein>
    <recommendedName>
        <fullName evidence="5">TIGR04165 family Cys-rich peptide</fullName>
    </recommendedName>
</protein>
<dbReference type="EMBL" id="CP006933">
    <property type="protein sequence ID" value="AIS31943.1"/>
    <property type="molecule type" value="Genomic_DNA"/>
</dbReference>
<dbReference type="PATRIC" id="fig|2162.10.peg.1272"/>
<dbReference type="KEGG" id="mfc:BRM9_1127"/>
<dbReference type="RefSeq" id="WP_048085100.1">
    <property type="nucleotide sequence ID" value="NZ_CP006933.1"/>
</dbReference>
<dbReference type="Proteomes" id="UP000029661">
    <property type="component" value="Chromosome"/>
</dbReference>
<keyword evidence="4" id="KW-1185">Reference proteome</keyword>
<name>A0A089ZHQ9_METFO</name>
<accession>A0A089ZHQ9</accession>
<dbReference type="Proteomes" id="UP000062768">
    <property type="component" value="Chromosome I"/>
</dbReference>
<dbReference type="GeneID" id="26739463"/>
<evidence type="ECO:0000313" key="4">
    <source>
        <dbReference type="Proteomes" id="UP000062768"/>
    </source>
</evidence>
<sequence length="71" mass="8044">MKSEDLNQACPVCGCKDKTISQRTKQTSVDTCYIPHIPDGKQGVILCSKCGHLFEFCKDRKLKEEVKKIEI</sequence>